<dbReference type="AlphaFoldDB" id="A0A0E3UMM3"/>
<reference evidence="3 4" key="1">
    <citation type="journal article" date="2015" name="Genome Announc.">
        <title>Complete Genome Sequence of Pseudoxanthomonas suwonensis Strain J1, a Cellulose-Degrading Bacterium Isolated from Leaf- and Wood-Enriched Soil.</title>
        <authorList>
            <person name="Hou L."/>
            <person name="Jiang J."/>
            <person name="Xu Z."/>
            <person name="Zhou Y."/>
            <person name="Leung F.C."/>
        </authorList>
    </citation>
    <scope>NUCLEOTIDE SEQUENCE [LARGE SCALE GENOMIC DNA]</scope>
    <source>
        <strain evidence="3 4">J1</strain>
    </source>
</reference>
<protein>
    <submittedName>
        <fullName evidence="3">Uncharacterized protein</fullName>
    </submittedName>
</protein>
<accession>A0A0E3UMM3</accession>
<keyword evidence="2" id="KW-0732">Signal</keyword>
<proteinExistence type="predicted"/>
<feature type="chain" id="PRO_5002413317" evidence="2">
    <location>
        <begin position="20"/>
        <end position="117"/>
    </location>
</feature>
<evidence type="ECO:0000313" key="3">
    <source>
        <dbReference type="EMBL" id="AKC86165.1"/>
    </source>
</evidence>
<dbReference type="PATRIC" id="fig|314722.6.peg.970"/>
<keyword evidence="4" id="KW-1185">Reference proteome</keyword>
<feature type="region of interest" description="Disordered" evidence="1">
    <location>
        <begin position="97"/>
        <end position="117"/>
    </location>
</feature>
<dbReference type="Proteomes" id="UP000033067">
    <property type="component" value="Chromosome"/>
</dbReference>
<evidence type="ECO:0000256" key="2">
    <source>
        <dbReference type="SAM" id="SignalP"/>
    </source>
</evidence>
<dbReference type="RefSeq" id="WP_052630864.1">
    <property type="nucleotide sequence ID" value="NZ_CP011144.1"/>
</dbReference>
<dbReference type="OrthoDB" id="5988399at2"/>
<dbReference type="KEGG" id="psuw:WQ53_04615"/>
<feature type="signal peptide" evidence="2">
    <location>
        <begin position="1"/>
        <end position="19"/>
    </location>
</feature>
<organism evidence="3 4">
    <name type="scientific">Pseudoxanthomonas suwonensis</name>
    <dbReference type="NCBI Taxonomy" id="314722"/>
    <lineage>
        <taxon>Bacteria</taxon>
        <taxon>Pseudomonadati</taxon>
        <taxon>Pseudomonadota</taxon>
        <taxon>Gammaproteobacteria</taxon>
        <taxon>Lysobacterales</taxon>
        <taxon>Lysobacteraceae</taxon>
        <taxon>Pseudoxanthomonas</taxon>
    </lineage>
</organism>
<name>A0A0E3UMM3_9GAMM</name>
<sequence>MKTPLIAFVLFAAVPFASAQETREPAPIDVAPQVQPLTVRMLADETGLSPQHVRVVLGARSLHPHYRSKEQQFRQALGEDRYQDLLAGQPIKLRNQPVQGQGLAVATEASRDRKERP</sequence>
<gene>
    <name evidence="3" type="ORF">WQ53_04615</name>
</gene>
<evidence type="ECO:0000313" key="4">
    <source>
        <dbReference type="Proteomes" id="UP000033067"/>
    </source>
</evidence>
<dbReference type="EMBL" id="CP011144">
    <property type="protein sequence ID" value="AKC86165.1"/>
    <property type="molecule type" value="Genomic_DNA"/>
</dbReference>
<evidence type="ECO:0000256" key="1">
    <source>
        <dbReference type="SAM" id="MobiDB-lite"/>
    </source>
</evidence>